<keyword evidence="2" id="KW-1185">Reference proteome</keyword>
<dbReference type="EMBL" id="JASPKY010000044">
    <property type="protein sequence ID" value="KAK9745919.1"/>
    <property type="molecule type" value="Genomic_DNA"/>
</dbReference>
<dbReference type="Proteomes" id="UP001458880">
    <property type="component" value="Unassembled WGS sequence"/>
</dbReference>
<reference evidence="1 2" key="1">
    <citation type="journal article" date="2024" name="BMC Genomics">
        <title>De novo assembly and annotation of Popillia japonica's genome with initial clues to its potential as an invasive pest.</title>
        <authorList>
            <person name="Cucini C."/>
            <person name="Boschi S."/>
            <person name="Funari R."/>
            <person name="Cardaioli E."/>
            <person name="Iannotti N."/>
            <person name="Marturano G."/>
            <person name="Paoli F."/>
            <person name="Bruttini M."/>
            <person name="Carapelli A."/>
            <person name="Frati F."/>
            <person name="Nardi F."/>
        </authorList>
    </citation>
    <scope>NUCLEOTIDE SEQUENCE [LARGE SCALE GENOMIC DNA]</scope>
    <source>
        <strain evidence="1">DMR45628</strain>
    </source>
</reference>
<proteinExistence type="predicted"/>
<comment type="caution">
    <text evidence="1">The sequence shown here is derived from an EMBL/GenBank/DDBJ whole genome shotgun (WGS) entry which is preliminary data.</text>
</comment>
<name>A0AAW1MHU6_POPJA</name>
<protein>
    <submittedName>
        <fullName evidence="1">Uncharacterized protein</fullName>
    </submittedName>
</protein>
<organism evidence="1 2">
    <name type="scientific">Popillia japonica</name>
    <name type="common">Japanese beetle</name>
    <dbReference type="NCBI Taxonomy" id="7064"/>
    <lineage>
        <taxon>Eukaryota</taxon>
        <taxon>Metazoa</taxon>
        <taxon>Ecdysozoa</taxon>
        <taxon>Arthropoda</taxon>
        <taxon>Hexapoda</taxon>
        <taxon>Insecta</taxon>
        <taxon>Pterygota</taxon>
        <taxon>Neoptera</taxon>
        <taxon>Endopterygota</taxon>
        <taxon>Coleoptera</taxon>
        <taxon>Polyphaga</taxon>
        <taxon>Scarabaeiformia</taxon>
        <taxon>Scarabaeidae</taxon>
        <taxon>Rutelinae</taxon>
        <taxon>Popillia</taxon>
    </lineage>
</organism>
<sequence>MKATRNTGNDIYTLPISYNVLQTAMYNQNFSIEVMPSIIAEASQKNIYLSDTPKQDGSKIMNPIEIINSVENVNIISPADGEVIGSATTCIINQETDIVVAFPAMEFLLGDLSRRRNFDFFPETVRNKNAFADEVRFTSLIRVIMSNLRGLIVLVF</sequence>
<accession>A0AAW1MHU6</accession>
<evidence type="ECO:0000313" key="2">
    <source>
        <dbReference type="Proteomes" id="UP001458880"/>
    </source>
</evidence>
<gene>
    <name evidence="1" type="ORF">QE152_g6518</name>
</gene>
<dbReference type="AlphaFoldDB" id="A0AAW1MHU6"/>
<evidence type="ECO:0000313" key="1">
    <source>
        <dbReference type="EMBL" id="KAK9745919.1"/>
    </source>
</evidence>